<gene>
    <name evidence="13" type="ORF">LAZ67_2003531</name>
</gene>
<evidence type="ECO:0000256" key="10">
    <source>
        <dbReference type="ARBA" id="ARBA00048167"/>
    </source>
</evidence>
<dbReference type="EMBL" id="CP092864">
    <property type="protein sequence ID" value="UYV63243.1"/>
    <property type="molecule type" value="Genomic_DNA"/>
</dbReference>
<proteinExistence type="inferred from homology"/>
<dbReference type="InterPro" id="IPR029063">
    <property type="entry name" value="SAM-dependent_MTases_sf"/>
</dbReference>
<evidence type="ECO:0000256" key="6">
    <source>
        <dbReference type="ARBA" id="ARBA00039449"/>
    </source>
</evidence>
<keyword evidence="3" id="KW-0808">Transferase</keyword>
<protein>
    <recommendedName>
        <fullName evidence="6">Alpha N-terminal protein methyltransferase 1</fullName>
        <ecNumber evidence="5">2.1.1.244</ecNumber>
    </recommendedName>
    <alternativeName>
        <fullName evidence="7">X-Pro-Lys N-terminal protein methyltransferase 1</fullName>
    </alternativeName>
</protein>
<accession>A0ABY6K356</accession>
<evidence type="ECO:0000256" key="8">
    <source>
        <dbReference type="ARBA" id="ARBA00047306"/>
    </source>
</evidence>
<comment type="catalytic activity">
    <reaction evidence="10">
        <text>N-terminal L-alanyl-L-prolyl-L-lysyl-[protein] + 3 S-adenosyl-L-methionine = N-terminal N,N,N-trimethyl-L-alanyl-L-prolyl-L-lysyl-[protein] + 3 S-adenosyl-L-homocysteine + 3 H(+)</text>
        <dbReference type="Rhea" id="RHEA:54712"/>
        <dbReference type="Rhea" id="RHEA-COMP:13785"/>
        <dbReference type="Rhea" id="RHEA-COMP:13971"/>
        <dbReference type="ChEBI" id="CHEBI:15378"/>
        <dbReference type="ChEBI" id="CHEBI:57856"/>
        <dbReference type="ChEBI" id="CHEBI:59789"/>
        <dbReference type="ChEBI" id="CHEBI:138057"/>
        <dbReference type="ChEBI" id="CHEBI:138315"/>
        <dbReference type="EC" id="2.1.1.244"/>
    </reaction>
</comment>
<dbReference type="PANTHER" id="PTHR12753:SF0">
    <property type="entry name" value="ALPHA N-TERMINAL PROTEIN METHYLTRANSFERASE 1"/>
    <property type="match status" value="1"/>
</dbReference>
<comment type="catalytic activity">
    <reaction evidence="8">
        <text>N-terminal L-seryl-L-prolyl-L-lysyl-[protein] + 3 S-adenosyl-L-methionine = N-terminal N,N,N-trimethyl-L-seryl-L-prolyl-L-lysyl-[protein] + 3 S-adenosyl-L-homocysteine + 3 H(+)</text>
        <dbReference type="Rhea" id="RHEA:54724"/>
        <dbReference type="Rhea" id="RHEA-COMP:13789"/>
        <dbReference type="Rhea" id="RHEA-COMP:13973"/>
        <dbReference type="ChEBI" id="CHEBI:15378"/>
        <dbReference type="ChEBI" id="CHEBI:57856"/>
        <dbReference type="ChEBI" id="CHEBI:59789"/>
        <dbReference type="ChEBI" id="CHEBI:138061"/>
        <dbReference type="ChEBI" id="CHEBI:138317"/>
        <dbReference type="EC" id="2.1.1.244"/>
    </reaction>
</comment>
<evidence type="ECO:0000256" key="9">
    <source>
        <dbReference type="ARBA" id="ARBA00047885"/>
    </source>
</evidence>
<dbReference type="InterPro" id="IPR008576">
    <property type="entry name" value="MeTrfase_NTM1"/>
</dbReference>
<evidence type="ECO:0000256" key="1">
    <source>
        <dbReference type="ARBA" id="ARBA00009059"/>
    </source>
</evidence>
<keyword evidence="12" id="KW-0732">Signal</keyword>
<evidence type="ECO:0000256" key="7">
    <source>
        <dbReference type="ARBA" id="ARBA00043129"/>
    </source>
</evidence>
<feature type="signal peptide" evidence="12">
    <location>
        <begin position="1"/>
        <end position="28"/>
    </location>
</feature>
<evidence type="ECO:0000256" key="12">
    <source>
        <dbReference type="SAM" id="SignalP"/>
    </source>
</evidence>
<dbReference type="Proteomes" id="UP001235939">
    <property type="component" value="Chromosome 02"/>
</dbReference>
<comment type="catalytic activity">
    <reaction evidence="9">
        <text>N-terminal L-prolyl-L-prolyl-L-lysyl-[protein] + 2 S-adenosyl-L-methionine = N-terminal N,N-dimethyl-L-prolyl-L-prolyl-L-lysyl-[protein] + 2 S-adenosyl-L-homocysteine + 2 H(+)</text>
        <dbReference type="Rhea" id="RHEA:54736"/>
        <dbReference type="Rhea" id="RHEA-COMP:13787"/>
        <dbReference type="Rhea" id="RHEA-COMP:13974"/>
        <dbReference type="ChEBI" id="CHEBI:15378"/>
        <dbReference type="ChEBI" id="CHEBI:57856"/>
        <dbReference type="ChEBI" id="CHEBI:59789"/>
        <dbReference type="ChEBI" id="CHEBI:138059"/>
        <dbReference type="ChEBI" id="CHEBI:138318"/>
        <dbReference type="EC" id="2.1.1.244"/>
    </reaction>
</comment>
<keyword evidence="2" id="KW-0489">Methyltransferase</keyword>
<comment type="similarity">
    <text evidence="1">Belongs to the methyltransferase superfamily. NTM1 family.</text>
</comment>
<dbReference type="Gene3D" id="3.40.50.150">
    <property type="entry name" value="Vaccinia Virus protein VP39"/>
    <property type="match status" value="1"/>
</dbReference>
<feature type="region of interest" description="Disordered" evidence="11">
    <location>
        <begin position="76"/>
        <end position="104"/>
    </location>
</feature>
<evidence type="ECO:0000256" key="3">
    <source>
        <dbReference type="ARBA" id="ARBA00022679"/>
    </source>
</evidence>
<reference evidence="13 14" key="1">
    <citation type="submission" date="2022-01" db="EMBL/GenBank/DDBJ databases">
        <title>A chromosomal length assembly of Cordylochernes scorpioides.</title>
        <authorList>
            <person name="Zeh D."/>
            <person name="Zeh J."/>
        </authorList>
    </citation>
    <scope>NUCLEOTIDE SEQUENCE [LARGE SCALE GENOMIC DNA]</scope>
    <source>
        <strain evidence="13">IN4F17</strain>
        <tissue evidence="13">Whole Body</tissue>
    </source>
</reference>
<dbReference type="EC" id="2.1.1.244" evidence="5"/>
<keyword evidence="4" id="KW-0949">S-adenosyl-L-methionine</keyword>
<evidence type="ECO:0000256" key="2">
    <source>
        <dbReference type="ARBA" id="ARBA00022603"/>
    </source>
</evidence>
<evidence type="ECO:0000313" key="13">
    <source>
        <dbReference type="EMBL" id="UYV63243.1"/>
    </source>
</evidence>
<organism evidence="13 14">
    <name type="scientific">Cordylochernes scorpioides</name>
    <dbReference type="NCBI Taxonomy" id="51811"/>
    <lineage>
        <taxon>Eukaryota</taxon>
        <taxon>Metazoa</taxon>
        <taxon>Ecdysozoa</taxon>
        <taxon>Arthropoda</taxon>
        <taxon>Chelicerata</taxon>
        <taxon>Arachnida</taxon>
        <taxon>Pseudoscorpiones</taxon>
        <taxon>Cheliferoidea</taxon>
        <taxon>Chernetidae</taxon>
        <taxon>Cordylochernes</taxon>
    </lineage>
</organism>
<evidence type="ECO:0000256" key="5">
    <source>
        <dbReference type="ARBA" id="ARBA00039112"/>
    </source>
</evidence>
<dbReference type="SUPFAM" id="SSF53335">
    <property type="entry name" value="S-adenosyl-L-methionine-dependent methyltransferases"/>
    <property type="match status" value="1"/>
</dbReference>
<evidence type="ECO:0000256" key="11">
    <source>
        <dbReference type="SAM" id="MobiDB-lite"/>
    </source>
</evidence>
<sequence>MTAAPVVNGAFVWMLLLLVLHLDDPVDHLKDAMRGLAVPRTEKVIIALIDNSCATRTFFHRLEQADKIHRRILALPRQPASTKSHGNHRKKDHQASSQPTPQDPFKTSIWKSIKILHKYGTFAAPPDKNSLKEPGSSSECVQPEMESAFYSKGKEFWSKVPATIDGMLGGYSYVSITDVQASTRFLNEFFNNQKRPLGRGRALDCGAGIGRVSKLLLLPLFDKVDLVEQNEEFLRQVPEHVGDESQEKLGEMFCSAQSLVLPRVLIFVFPIPITPPMSDPSTFLLPFCDLHKEVGVWAGLQDFTPEPEHYDLIWCQWVTGYLTDEDLAAFLHRCKKALKPNGIIVIKDNLTSTGEVDTDHDDSSVTRPLKVFNKIYKNAGLRLLKQRKQCKFPSGLYEVKMMALQ</sequence>
<dbReference type="Pfam" id="PF05891">
    <property type="entry name" value="Methyltransf_PK"/>
    <property type="match status" value="2"/>
</dbReference>
<feature type="chain" id="PRO_5046958706" description="Alpha N-terminal protein methyltransferase 1" evidence="12">
    <location>
        <begin position="29"/>
        <end position="405"/>
    </location>
</feature>
<dbReference type="PANTHER" id="PTHR12753">
    <property type="entry name" value="AD-003 - RELATED"/>
    <property type="match status" value="1"/>
</dbReference>
<evidence type="ECO:0000256" key="4">
    <source>
        <dbReference type="ARBA" id="ARBA00022691"/>
    </source>
</evidence>
<evidence type="ECO:0000313" key="14">
    <source>
        <dbReference type="Proteomes" id="UP001235939"/>
    </source>
</evidence>
<dbReference type="CDD" id="cd02440">
    <property type="entry name" value="AdoMet_MTases"/>
    <property type="match status" value="1"/>
</dbReference>
<keyword evidence="14" id="KW-1185">Reference proteome</keyword>
<name>A0ABY6K356_9ARAC</name>